<reference evidence="1 2" key="1">
    <citation type="journal article" date="2012" name="J. Bacteriol.">
        <title>Genome sequence of the cycloprodigiosin-producing bacterial strain Pseudoalteromonas rubra ATCC 29570(T).</title>
        <authorList>
            <person name="Xie B.B."/>
            <person name="Shu Y.L."/>
            <person name="Qin Q.L."/>
            <person name="Rong J.C."/>
            <person name="Zhang X.Y."/>
            <person name="Chen X.L."/>
            <person name="Zhou B.C."/>
            <person name="Zhang Y.Z."/>
        </authorList>
    </citation>
    <scope>NUCLEOTIDE SEQUENCE [LARGE SCALE GENOMIC DNA]</scope>
    <source>
        <strain evidence="1 2">DSM 6842</strain>
    </source>
</reference>
<comment type="caution">
    <text evidence="1">The sequence shown here is derived from an EMBL/GenBank/DDBJ whole genome shotgun (WGS) entry which is preliminary data.</text>
</comment>
<gene>
    <name evidence="1" type="ORF">PRUB_b0056</name>
</gene>
<name>A0A8T0BYE0_9GAMM</name>
<dbReference type="AlphaFoldDB" id="A0A8T0BYE0"/>
<organism evidence="1 2">
    <name type="scientific">Pseudoalteromonas rubra</name>
    <dbReference type="NCBI Taxonomy" id="43658"/>
    <lineage>
        <taxon>Bacteria</taxon>
        <taxon>Pseudomonadati</taxon>
        <taxon>Pseudomonadota</taxon>
        <taxon>Gammaproteobacteria</taxon>
        <taxon>Alteromonadales</taxon>
        <taxon>Pseudoalteromonadaceae</taxon>
        <taxon>Pseudoalteromonas</taxon>
    </lineage>
</organism>
<evidence type="ECO:0000313" key="2">
    <source>
        <dbReference type="Proteomes" id="UP000016480"/>
    </source>
</evidence>
<dbReference type="Proteomes" id="UP000016480">
    <property type="component" value="Unassembled WGS sequence"/>
</dbReference>
<sequence>MKQICPEQRPTSKQIWVSDFFIGYQRVSTLTQAMEQP</sequence>
<protein>
    <submittedName>
        <fullName evidence="1">Uncharacterized protein</fullName>
    </submittedName>
</protein>
<accession>A0A8T0BYE0</accession>
<dbReference type="EMBL" id="AHCD03000044">
    <property type="protein sequence ID" value="KAF7780985.1"/>
    <property type="molecule type" value="Genomic_DNA"/>
</dbReference>
<evidence type="ECO:0000313" key="1">
    <source>
        <dbReference type="EMBL" id="KAF7780985.1"/>
    </source>
</evidence>
<proteinExistence type="predicted"/>